<proteinExistence type="predicted"/>
<evidence type="ECO:0000313" key="1">
    <source>
        <dbReference type="EMBL" id="KAI4808698.1"/>
    </source>
</evidence>
<name>A0ACB9W7E6_CHAAC</name>
<reference evidence="1" key="1">
    <citation type="submission" date="2022-05" db="EMBL/GenBank/DDBJ databases">
        <title>Chromosome-level genome of Chaenocephalus aceratus.</title>
        <authorList>
            <person name="Park H."/>
        </authorList>
    </citation>
    <scope>NUCLEOTIDE SEQUENCE</scope>
    <source>
        <strain evidence="1">KU_202001</strain>
    </source>
</reference>
<dbReference type="Proteomes" id="UP001057452">
    <property type="component" value="Chromosome 18"/>
</dbReference>
<gene>
    <name evidence="1" type="ORF">KUCAC02_000746</name>
</gene>
<organism evidence="1 2">
    <name type="scientific">Chaenocephalus aceratus</name>
    <name type="common">Blackfin icefish</name>
    <name type="synonym">Chaenichthys aceratus</name>
    <dbReference type="NCBI Taxonomy" id="36190"/>
    <lineage>
        <taxon>Eukaryota</taxon>
        <taxon>Metazoa</taxon>
        <taxon>Chordata</taxon>
        <taxon>Craniata</taxon>
        <taxon>Vertebrata</taxon>
        <taxon>Euteleostomi</taxon>
        <taxon>Actinopterygii</taxon>
        <taxon>Neopterygii</taxon>
        <taxon>Teleostei</taxon>
        <taxon>Neoteleostei</taxon>
        <taxon>Acanthomorphata</taxon>
        <taxon>Eupercaria</taxon>
        <taxon>Perciformes</taxon>
        <taxon>Notothenioidei</taxon>
        <taxon>Channichthyidae</taxon>
        <taxon>Chaenocephalus</taxon>
    </lineage>
</organism>
<accession>A0ACB9W7E6</accession>
<comment type="caution">
    <text evidence="1">The sequence shown here is derived from an EMBL/GenBank/DDBJ whole genome shotgun (WGS) entry which is preliminary data.</text>
</comment>
<keyword evidence="2" id="KW-1185">Reference proteome</keyword>
<dbReference type="EMBL" id="CM043802">
    <property type="protein sequence ID" value="KAI4808698.1"/>
    <property type="molecule type" value="Genomic_DNA"/>
</dbReference>
<protein>
    <submittedName>
        <fullName evidence="1">Uncharacterized protein</fullName>
    </submittedName>
</protein>
<feature type="non-terminal residue" evidence="1">
    <location>
        <position position="1"/>
    </location>
</feature>
<feature type="non-terminal residue" evidence="1">
    <location>
        <position position="57"/>
    </location>
</feature>
<sequence>PFCVAPLEERCACLLSPGRVIHLPRGLEAVTRNWRNHDSTELSAPQSPGEESDTAPR</sequence>
<evidence type="ECO:0000313" key="2">
    <source>
        <dbReference type="Proteomes" id="UP001057452"/>
    </source>
</evidence>